<dbReference type="Proteomes" id="UP001234178">
    <property type="component" value="Unassembled WGS sequence"/>
</dbReference>
<evidence type="ECO:0000313" key="5">
    <source>
        <dbReference type="EMBL" id="KAK4009999.1"/>
    </source>
</evidence>
<gene>
    <name evidence="5" type="ORF">OUZ56_019147</name>
</gene>
<organism evidence="5 6">
    <name type="scientific">Daphnia magna</name>
    <dbReference type="NCBI Taxonomy" id="35525"/>
    <lineage>
        <taxon>Eukaryota</taxon>
        <taxon>Metazoa</taxon>
        <taxon>Ecdysozoa</taxon>
        <taxon>Arthropoda</taxon>
        <taxon>Crustacea</taxon>
        <taxon>Branchiopoda</taxon>
        <taxon>Diplostraca</taxon>
        <taxon>Cladocera</taxon>
        <taxon>Anomopoda</taxon>
        <taxon>Daphniidae</taxon>
        <taxon>Daphnia</taxon>
    </lineage>
</organism>
<name>A0ABQ9ZBF4_9CRUS</name>
<dbReference type="InterPro" id="IPR051217">
    <property type="entry name" value="Insect_Cuticle_Struc_Prot"/>
</dbReference>
<evidence type="ECO:0008006" key="7">
    <source>
        <dbReference type="Google" id="ProtNLM"/>
    </source>
</evidence>
<proteinExistence type="predicted"/>
<accession>A0ABQ9ZBF4</accession>
<evidence type="ECO:0000256" key="2">
    <source>
        <dbReference type="PROSITE-ProRule" id="PRU00497"/>
    </source>
</evidence>
<evidence type="ECO:0000313" key="6">
    <source>
        <dbReference type="Proteomes" id="UP001234178"/>
    </source>
</evidence>
<sequence length="216" mass="23283">MNKFVVLATLFASAMATADPSYSIAAYPAPAYPAPAYPAPAPAYPAPAYPAPAYPAPAYPAPAPAYPAPAPAYPAPAYPATMPAYEQPAYSKPAEEDYSPMPFDFAYEVKDDATYQDFSHKEASNGKVVTGSYRVALPDSRTQIVTYKADENGYVADVKYEGEAKYDEYKPAAYPAESAYPRPAYPAESAYPMPTYSEPSNPKPAYSEPSYPKPAY</sequence>
<evidence type="ECO:0000256" key="3">
    <source>
        <dbReference type="SAM" id="MobiDB-lite"/>
    </source>
</evidence>
<dbReference type="PANTHER" id="PTHR12236:SF79">
    <property type="entry name" value="CUTICULAR PROTEIN 50CB-RELATED"/>
    <property type="match status" value="1"/>
</dbReference>
<dbReference type="PRINTS" id="PR01217">
    <property type="entry name" value="PRICHEXTENSN"/>
</dbReference>
<feature type="signal peptide" evidence="4">
    <location>
        <begin position="1"/>
        <end position="18"/>
    </location>
</feature>
<keyword evidence="4" id="KW-0732">Signal</keyword>
<keyword evidence="1 2" id="KW-0193">Cuticle</keyword>
<evidence type="ECO:0000256" key="1">
    <source>
        <dbReference type="ARBA" id="ARBA00022460"/>
    </source>
</evidence>
<dbReference type="PANTHER" id="PTHR12236">
    <property type="entry name" value="STRUCTURAL CONTITUENT OF CUTICLE"/>
    <property type="match status" value="1"/>
</dbReference>
<reference evidence="5 6" key="1">
    <citation type="journal article" date="2023" name="Nucleic Acids Res.">
        <title>The hologenome of Daphnia magna reveals possible DNA methylation and microbiome-mediated evolution of the host genome.</title>
        <authorList>
            <person name="Chaturvedi A."/>
            <person name="Li X."/>
            <person name="Dhandapani V."/>
            <person name="Marshall H."/>
            <person name="Kissane S."/>
            <person name="Cuenca-Cambronero M."/>
            <person name="Asole G."/>
            <person name="Calvet F."/>
            <person name="Ruiz-Romero M."/>
            <person name="Marangio P."/>
            <person name="Guigo R."/>
            <person name="Rago D."/>
            <person name="Mirbahai L."/>
            <person name="Eastwood N."/>
            <person name="Colbourne J.K."/>
            <person name="Zhou J."/>
            <person name="Mallon E."/>
            <person name="Orsini L."/>
        </authorList>
    </citation>
    <scope>NUCLEOTIDE SEQUENCE [LARGE SCALE GENOMIC DNA]</scope>
    <source>
        <strain evidence="5">LRV0_1</strain>
    </source>
</reference>
<feature type="chain" id="PRO_5045437073" description="Cuticle protein" evidence="4">
    <location>
        <begin position="19"/>
        <end position="216"/>
    </location>
</feature>
<feature type="region of interest" description="Disordered" evidence="3">
    <location>
        <begin position="187"/>
        <end position="216"/>
    </location>
</feature>
<comment type="caution">
    <text evidence="5">The sequence shown here is derived from an EMBL/GenBank/DDBJ whole genome shotgun (WGS) entry which is preliminary data.</text>
</comment>
<dbReference type="EMBL" id="JAOYFB010000003">
    <property type="protein sequence ID" value="KAK4009999.1"/>
    <property type="molecule type" value="Genomic_DNA"/>
</dbReference>
<keyword evidence="6" id="KW-1185">Reference proteome</keyword>
<evidence type="ECO:0000256" key="4">
    <source>
        <dbReference type="SAM" id="SignalP"/>
    </source>
</evidence>
<dbReference type="Pfam" id="PF00379">
    <property type="entry name" value="Chitin_bind_4"/>
    <property type="match status" value="1"/>
</dbReference>
<dbReference type="PROSITE" id="PS51155">
    <property type="entry name" value="CHIT_BIND_RR_2"/>
    <property type="match status" value="1"/>
</dbReference>
<protein>
    <recommendedName>
        <fullName evidence="7">Cuticle protein</fullName>
    </recommendedName>
</protein>
<dbReference type="InterPro" id="IPR000618">
    <property type="entry name" value="Insect_cuticle"/>
</dbReference>